<gene>
    <name evidence="5" type="ORF">CEUTPL_LOCUS7918</name>
</gene>
<protein>
    <recommendedName>
        <fullName evidence="7">Heat shock protein 70</fullName>
    </recommendedName>
</protein>
<dbReference type="AlphaFoldDB" id="A0A9N9MQ65"/>
<dbReference type="PANTHER" id="PTHR19375">
    <property type="entry name" value="HEAT SHOCK PROTEIN 70KDA"/>
    <property type="match status" value="1"/>
</dbReference>
<dbReference type="Gene3D" id="3.30.420.40">
    <property type="match status" value="2"/>
</dbReference>
<proteinExistence type="inferred from homology"/>
<dbReference type="Pfam" id="PF00012">
    <property type="entry name" value="HSP70"/>
    <property type="match status" value="1"/>
</dbReference>
<evidence type="ECO:0000256" key="1">
    <source>
        <dbReference type="ARBA" id="ARBA00007381"/>
    </source>
</evidence>
<dbReference type="Gene3D" id="3.90.640.10">
    <property type="entry name" value="Actin, Chain A, domain 4"/>
    <property type="match status" value="1"/>
</dbReference>
<evidence type="ECO:0000256" key="2">
    <source>
        <dbReference type="ARBA" id="ARBA00022741"/>
    </source>
</evidence>
<evidence type="ECO:0000313" key="6">
    <source>
        <dbReference type="Proteomes" id="UP001152799"/>
    </source>
</evidence>
<dbReference type="GO" id="GO:0005524">
    <property type="term" value="F:ATP binding"/>
    <property type="evidence" value="ECO:0007669"/>
    <property type="project" value="UniProtKB-KW"/>
</dbReference>
<reference evidence="5" key="1">
    <citation type="submission" date="2022-01" db="EMBL/GenBank/DDBJ databases">
        <authorList>
            <person name="King R."/>
        </authorList>
    </citation>
    <scope>NUCLEOTIDE SEQUENCE</scope>
</reference>
<keyword evidence="3 4" id="KW-0067">ATP-binding</keyword>
<evidence type="ECO:0000256" key="3">
    <source>
        <dbReference type="ARBA" id="ARBA00022840"/>
    </source>
</evidence>
<accession>A0A9N9MQ65</accession>
<dbReference type="OrthoDB" id="6718630at2759"/>
<evidence type="ECO:0008006" key="7">
    <source>
        <dbReference type="Google" id="ProtNLM"/>
    </source>
</evidence>
<dbReference type="PROSITE" id="PS01036">
    <property type="entry name" value="HSP70_3"/>
    <property type="match status" value="1"/>
</dbReference>
<dbReference type="PRINTS" id="PR00301">
    <property type="entry name" value="HEATSHOCK70"/>
</dbReference>
<comment type="similarity">
    <text evidence="1 4">Belongs to the heat shock protein 70 family.</text>
</comment>
<organism evidence="5 6">
    <name type="scientific">Ceutorhynchus assimilis</name>
    <name type="common">cabbage seed weevil</name>
    <dbReference type="NCBI Taxonomy" id="467358"/>
    <lineage>
        <taxon>Eukaryota</taxon>
        <taxon>Metazoa</taxon>
        <taxon>Ecdysozoa</taxon>
        <taxon>Arthropoda</taxon>
        <taxon>Hexapoda</taxon>
        <taxon>Insecta</taxon>
        <taxon>Pterygota</taxon>
        <taxon>Neoptera</taxon>
        <taxon>Endopterygota</taxon>
        <taxon>Coleoptera</taxon>
        <taxon>Polyphaga</taxon>
        <taxon>Cucujiformia</taxon>
        <taxon>Curculionidae</taxon>
        <taxon>Ceutorhynchinae</taxon>
        <taxon>Ceutorhynchus</taxon>
    </lineage>
</organism>
<dbReference type="PROSITE" id="PS00329">
    <property type="entry name" value="HSP70_2"/>
    <property type="match status" value="1"/>
</dbReference>
<sequence length="613" mass="69296">MSLLAIGIDLGTTYTVAAIYKDGHPEIIPNLDKDRLTSSIVFYSPKDRSAIVGKYAYDKSIMNPRNVLFDMKRIIGRDYKDAYVQNYVAMGQRNTFNLQVTCNSSGPCIKLDYEGDETNATVTPEEVASDILKHVKLSAERFLGQTVNEAVISVPAYFSYAQRAATKRAAEQVGFQVLKLITEPVAAAIHYTKAEFQENMLLLVVDLGGGTLDVSVIRCTRDRFEVKAIEGDMFLGGNDFDEVVFNHLLAEISQRYVNKKAIQNPRFVRRLRKYAKKLKEALSTHKEYNITVEMNSDDVYEIEMTREKFEQLTDPLFQRITNKVQKCIQSAKITTTDIDKVVLTGGASMMPKLTDLIKNIFDIEPSTNLHPDEAVALGASIHAAHLKHNLENSIKYELIDVAPHSLGIQTQYDLMIGFIEKGATLPAISKKSMQTSYNNQNNVIFKIFEGERKQCKRNKKLGQLTINDLPLGKAGEVEFEVTFVLDENGVLLVTAVEKSTGNQNQLQIMMNNLALCDSDLYVPPEKENELAREDILWDEYYRFLIGTDRYCDKLICEVEKLSFSSRKDNIIKALNDFNERKAALNHKNIELLKNSFQLLHAEVSSDKNSIFDL</sequence>
<dbReference type="SUPFAM" id="SSF53067">
    <property type="entry name" value="Actin-like ATPase domain"/>
    <property type="match status" value="2"/>
</dbReference>
<dbReference type="InterPro" id="IPR043129">
    <property type="entry name" value="ATPase_NBD"/>
</dbReference>
<dbReference type="GO" id="GO:0140662">
    <property type="term" value="F:ATP-dependent protein folding chaperone"/>
    <property type="evidence" value="ECO:0007669"/>
    <property type="project" value="InterPro"/>
</dbReference>
<dbReference type="Proteomes" id="UP001152799">
    <property type="component" value="Chromosome 4"/>
</dbReference>
<dbReference type="FunFam" id="3.90.640.10:FF:000029">
    <property type="entry name" value="Heat shock protein 110"/>
    <property type="match status" value="1"/>
</dbReference>
<dbReference type="EMBL" id="OU892280">
    <property type="protein sequence ID" value="CAG9767353.1"/>
    <property type="molecule type" value="Genomic_DNA"/>
</dbReference>
<keyword evidence="2 4" id="KW-0547">Nucleotide-binding</keyword>
<dbReference type="InterPro" id="IPR013126">
    <property type="entry name" value="Hsp_70_fam"/>
</dbReference>
<dbReference type="SUPFAM" id="SSF100920">
    <property type="entry name" value="Heat shock protein 70kD (HSP70), peptide-binding domain"/>
    <property type="match status" value="1"/>
</dbReference>
<dbReference type="InterPro" id="IPR018181">
    <property type="entry name" value="Heat_shock_70_CS"/>
</dbReference>
<evidence type="ECO:0000313" key="5">
    <source>
        <dbReference type="EMBL" id="CAG9767353.1"/>
    </source>
</evidence>
<name>A0A9N9MQ65_9CUCU</name>
<keyword evidence="6" id="KW-1185">Reference proteome</keyword>
<evidence type="ECO:0000256" key="4">
    <source>
        <dbReference type="RuleBase" id="RU003322"/>
    </source>
</evidence>
<dbReference type="InterPro" id="IPR029047">
    <property type="entry name" value="HSP70_peptide-bd_sf"/>
</dbReference>
<dbReference type="Gene3D" id="2.60.34.10">
    <property type="entry name" value="Substrate Binding Domain Of DNAk, Chain A, domain 1"/>
    <property type="match status" value="1"/>
</dbReference>